<feature type="domain" description="Glycosyltransferase 2-like" evidence="1">
    <location>
        <begin position="6"/>
        <end position="122"/>
    </location>
</feature>
<dbReference type="InterPro" id="IPR029044">
    <property type="entry name" value="Nucleotide-diphossugar_trans"/>
</dbReference>
<evidence type="ECO:0000313" key="2">
    <source>
        <dbReference type="EMBL" id="PZF72728.1"/>
    </source>
</evidence>
<protein>
    <recommendedName>
        <fullName evidence="1">Glycosyltransferase 2-like domain-containing protein</fullName>
    </recommendedName>
</protein>
<proteinExistence type="predicted"/>
<organism evidence="2 3">
    <name type="scientific">Taibaiella soli</name>
    <dbReference type="NCBI Taxonomy" id="1649169"/>
    <lineage>
        <taxon>Bacteria</taxon>
        <taxon>Pseudomonadati</taxon>
        <taxon>Bacteroidota</taxon>
        <taxon>Chitinophagia</taxon>
        <taxon>Chitinophagales</taxon>
        <taxon>Chitinophagaceae</taxon>
        <taxon>Taibaiella</taxon>
    </lineage>
</organism>
<dbReference type="InterPro" id="IPR001173">
    <property type="entry name" value="Glyco_trans_2-like"/>
</dbReference>
<evidence type="ECO:0000313" key="3">
    <source>
        <dbReference type="Proteomes" id="UP000248745"/>
    </source>
</evidence>
<dbReference type="Pfam" id="PF00535">
    <property type="entry name" value="Glycos_transf_2"/>
    <property type="match status" value="1"/>
</dbReference>
<evidence type="ECO:0000259" key="1">
    <source>
        <dbReference type="Pfam" id="PF00535"/>
    </source>
</evidence>
<dbReference type="EMBL" id="QKTW01000017">
    <property type="protein sequence ID" value="PZF72728.1"/>
    <property type="molecule type" value="Genomic_DNA"/>
</dbReference>
<dbReference type="OrthoDB" id="9802649at2"/>
<sequence length="340" mass="39239">MPPFVSICIPSYNRPLELVRLLKTINTACAKDIEIVICENDSLQREQIVAQVESFMQASVLDVKLFLNEKNLGYDANLRRLVEKASGEFIIFMGDDDLFETENLPSFIQFLKNHPELGYVLKTHTLIHRDGTKELFKYFPEDKFFEKGVDAYQTLFRKSVLISGFCVKRAYAALLQTDQFDGTLLYQLYLLAEVTLHHPSAFCSIPLTCQDESLRAVPLFGSSDTEKSLYKPGEITVANSLNFMDGFFKITAYIDAKYGLRSSGFMKRSFSKYAYPVISIQRNKGSKTFRNYCKQLEERIDINQSFYYYIYYYSLLFFGKSFCDKMIVRLKRVLGSTPNL</sequence>
<dbReference type="RefSeq" id="WP_110999319.1">
    <property type="nucleotide sequence ID" value="NZ_QKTW01000017.1"/>
</dbReference>
<name>A0A2W2AYF9_9BACT</name>
<dbReference type="Gene3D" id="3.90.550.10">
    <property type="entry name" value="Spore Coat Polysaccharide Biosynthesis Protein SpsA, Chain A"/>
    <property type="match status" value="1"/>
</dbReference>
<comment type="caution">
    <text evidence="2">The sequence shown here is derived from an EMBL/GenBank/DDBJ whole genome shotgun (WGS) entry which is preliminary data.</text>
</comment>
<gene>
    <name evidence="2" type="ORF">DN068_12770</name>
</gene>
<reference evidence="2 3" key="1">
    <citation type="submission" date="2018-06" db="EMBL/GenBank/DDBJ databases">
        <title>Mucibacter soli gen. nov., sp. nov., a new member of the family Chitinophagaceae producing mucin.</title>
        <authorList>
            <person name="Kim M.-K."/>
            <person name="Park S."/>
            <person name="Kim T.-S."/>
            <person name="Joung Y."/>
            <person name="Han J.-H."/>
            <person name="Kim S.B."/>
        </authorList>
    </citation>
    <scope>NUCLEOTIDE SEQUENCE [LARGE SCALE GENOMIC DNA]</scope>
    <source>
        <strain evidence="2 3">R1-15</strain>
    </source>
</reference>
<dbReference type="SUPFAM" id="SSF53448">
    <property type="entry name" value="Nucleotide-diphospho-sugar transferases"/>
    <property type="match status" value="1"/>
</dbReference>
<keyword evidence="3" id="KW-1185">Reference proteome</keyword>
<accession>A0A2W2AYF9</accession>
<dbReference type="AlphaFoldDB" id="A0A2W2AYF9"/>
<dbReference type="CDD" id="cd00761">
    <property type="entry name" value="Glyco_tranf_GTA_type"/>
    <property type="match status" value="1"/>
</dbReference>
<dbReference type="Proteomes" id="UP000248745">
    <property type="component" value="Unassembled WGS sequence"/>
</dbReference>